<sequence length="63" mass="6744">MPVRGPGEPAAPGGAAVRRAHGRAVGFLGRLRVVMAELRYVPGVGRAVIREQYLYMPSALQDV</sequence>
<gene>
    <name evidence="1" type="ORF">GCM10010508_24750</name>
</gene>
<dbReference type="Proteomes" id="UP000608955">
    <property type="component" value="Unassembled WGS sequence"/>
</dbReference>
<protein>
    <submittedName>
        <fullName evidence="1">Uncharacterized protein</fullName>
    </submittedName>
</protein>
<dbReference type="AlphaFoldDB" id="A0A919CWG7"/>
<comment type="caution">
    <text evidence="1">The sequence shown here is derived from an EMBL/GenBank/DDBJ whole genome shotgun (WGS) entry which is preliminary data.</text>
</comment>
<reference evidence="1" key="2">
    <citation type="submission" date="2020-09" db="EMBL/GenBank/DDBJ databases">
        <authorList>
            <person name="Sun Q."/>
            <person name="Ohkuma M."/>
        </authorList>
    </citation>
    <scope>NUCLEOTIDE SEQUENCE</scope>
    <source>
        <strain evidence="1">JCM 4654</strain>
    </source>
</reference>
<reference evidence="1" key="1">
    <citation type="journal article" date="2014" name="Int. J. Syst. Evol. Microbiol.">
        <title>Complete genome sequence of Corynebacterium casei LMG S-19264T (=DSM 44701T), isolated from a smear-ripened cheese.</title>
        <authorList>
            <consortium name="US DOE Joint Genome Institute (JGI-PGF)"/>
            <person name="Walter F."/>
            <person name="Albersmeier A."/>
            <person name="Kalinowski J."/>
            <person name="Ruckert C."/>
        </authorList>
    </citation>
    <scope>NUCLEOTIDE SEQUENCE</scope>
    <source>
        <strain evidence="1">JCM 4654</strain>
    </source>
</reference>
<dbReference type="EMBL" id="BMVF01000005">
    <property type="protein sequence ID" value="GHD88471.1"/>
    <property type="molecule type" value="Genomic_DNA"/>
</dbReference>
<keyword evidence="2" id="KW-1185">Reference proteome</keyword>
<accession>A0A919CWG7</accession>
<organism evidence="1 2">
    <name type="scientific">Streptomyces naganishii JCM 4654</name>
    <dbReference type="NCBI Taxonomy" id="1306179"/>
    <lineage>
        <taxon>Bacteria</taxon>
        <taxon>Bacillati</taxon>
        <taxon>Actinomycetota</taxon>
        <taxon>Actinomycetes</taxon>
        <taxon>Kitasatosporales</taxon>
        <taxon>Streptomycetaceae</taxon>
        <taxon>Streptomyces</taxon>
    </lineage>
</organism>
<proteinExistence type="predicted"/>
<evidence type="ECO:0000313" key="1">
    <source>
        <dbReference type="EMBL" id="GHD88471.1"/>
    </source>
</evidence>
<name>A0A919CWG7_9ACTN</name>
<evidence type="ECO:0000313" key="2">
    <source>
        <dbReference type="Proteomes" id="UP000608955"/>
    </source>
</evidence>